<feature type="transmembrane region" description="Helical" evidence="5">
    <location>
        <begin position="32"/>
        <end position="57"/>
    </location>
</feature>
<dbReference type="Proteomes" id="UP000035681">
    <property type="component" value="Unplaced"/>
</dbReference>
<proteinExistence type="predicted"/>
<keyword evidence="7" id="KW-1185">Reference proteome</keyword>
<sequence length="515" mass="57575">MTQSNLDISLLSEENSKNIPKKKSIHNDLGNYQIILFIITNVGLFPTAASMLIGILFEPSKEYCQSYINGTINNNTSEYEFHSLFMTWQLHCQNSYLNKIITIFVMIGATIGAIISGYISDNSGRKPIIVGSLILMGITNLAISIVGTYGWHIFGIIFFIQGCGVGAYMSSHLILIMENLENPRSRLLIVCLNAWPLGLCFITLLSYLTKHWIYFHILNSIISLIMASLLHLFAHESHIWLNENDLPSEALQIKHSINKFNSKSLNNNRGVLKIDNVKILKNNTILNNDGSENKLISDANINIKESRKITTLEVIKTPHIRTHLLVLTFSFFSSSIVSFVMYFSLDSIAGDPYIKMTIMGLSKFITGLIPYFLSKWFGRMTIFLLSLALSGGGSWILVISWYGFGKIDGLFLSILCQVLAATTDPVFKVNHLYSAELFPTSARNTCRGICNAASRIGSMLAPGMILLKHIEPGIPYAIISLLLTLQWLLGYFYLPETKDKTSLEEKNGKNKGSVN</sequence>
<feature type="transmembrane region" description="Helical" evidence="5">
    <location>
        <begin position="128"/>
        <end position="147"/>
    </location>
</feature>
<evidence type="ECO:0000256" key="1">
    <source>
        <dbReference type="ARBA" id="ARBA00004141"/>
    </source>
</evidence>
<feature type="transmembrane region" description="Helical" evidence="5">
    <location>
        <begin position="356"/>
        <end position="373"/>
    </location>
</feature>
<dbReference type="SUPFAM" id="SSF103473">
    <property type="entry name" value="MFS general substrate transporter"/>
    <property type="match status" value="1"/>
</dbReference>
<feature type="transmembrane region" description="Helical" evidence="5">
    <location>
        <begin position="473"/>
        <end position="494"/>
    </location>
</feature>
<feature type="transmembrane region" description="Helical" evidence="5">
    <location>
        <begin position="324"/>
        <end position="344"/>
    </location>
</feature>
<evidence type="ECO:0000313" key="9">
    <source>
        <dbReference type="WBParaSite" id="TCONS_00005774.p1"/>
    </source>
</evidence>
<evidence type="ECO:0000256" key="4">
    <source>
        <dbReference type="ARBA" id="ARBA00023136"/>
    </source>
</evidence>
<evidence type="ECO:0000256" key="2">
    <source>
        <dbReference type="ARBA" id="ARBA00022692"/>
    </source>
</evidence>
<organism evidence="8">
    <name type="scientific">Strongyloides stercoralis</name>
    <name type="common">Threadworm</name>
    <dbReference type="NCBI Taxonomy" id="6248"/>
    <lineage>
        <taxon>Eukaryota</taxon>
        <taxon>Metazoa</taxon>
        <taxon>Ecdysozoa</taxon>
        <taxon>Nematoda</taxon>
        <taxon>Chromadorea</taxon>
        <taxon>Rhabditida</taxon>
        <taxon>Tylenchina</taxon>
        <taxon>Panagrolaimomorpha</taxon>
        <taxon>Strongyloidoidea</taxon>
        <taxon>Strongyloididae</taxon>
        <taxon>Strongyloides</taxon>
    </lineage>
</organism>
<name>A0A0K0E3W4_STRER</name>
<feature type="transmembrane region" description="Helical" evidence="5">
    <location>
        <begin position="96"/>
        <end position="116"/>
    </location>
</feature>
<evidence type="ECO:0000259" key="6">
    <source>
        <dbReference type="PROSITE" id="PS50850"/>
    </source>
</evidence>
<feature type="transmembrane region" description="Helical" evidence="5">
    <location>
        <begin position="380"/>
        <end position="404"/>
    </location>
</feature>
<evidence type="ECO:0000256" key="5">
    <source>
        <dbReference type="SAM" id="Phobius"/>
    </source>
</evidence>
<dbReference type="PROSITE" id="PS50850">
    <property type="entry name" value="MFS"/>
    <property type="match status" value="1"/>
</dbReference>
<evidence type="ECO:0000256" key="3">
    <source>
        <dbReference type="ARBA" id="ARBA00022989"/>
    </source>
</evidence>
<dbReference type="InterPro" id="IPR011701">
    <property type="entry name" value="MFS"/>
</dbReference>
<dbReference type="WBParaSite" id="TCONS_00005774.p1">
    <property type="protein sequence ID" value="TCONS_00005774.p1"/>
    <property type="gene ID" value="XLOC_004019"/>
</dbReference>
<comment type="subcellular location">
    <subcellularLocation>
        <location evidence="1">Membrane</location>
        <topology evidence="1">Multi-pass membrane protein</topology>
    </subcellularLocation>
</comment>
<feature type="transmembrane region" description="Helical" evidence="5">
    <location>
        <begin position="187"/>
        <end position="207"/>
    </location>
</feature>
<feature type="transmembrane region" description="Helical" evidence="5">
    <location>
        <begin position="213"/>
        <end position="234"/>
    </location>
</feature>
<reference evidence="8" key="1">
    <citation type="submission" date="2015-08" db="UniProtKB">
        <authorList>
            <consortium name="WormBaseParasite"/>
        </authorList>
    </citation>
    <scope>IDENTIFICATION</scope>
</reference>
<evidence type="ECO:0000313" key="8">
    <source>
        <dbReference type="WBParaSite" id="SSTP_0000418400.1"/>
    </source>
</evidence>
<dbReference type="InterPro" id="IPR020846">
    <property type="entry name" value="MFS_dom"/>
</dbReference>
<feature type="domain" description="Major facilitator superfamily (MFS) profile" evidence="6">
    <location>
        <begin position="36"/>
        <end position="498"/>
    </location>
</feature>
<accession>A0A0K0E3W4</accession>
<dbReference type="AlphaFoldDB" id="A0A0K0E3W4"/>
<keyword evidence="4 5" id="KW-0472">Membrane</keyword>
<feature type="transmembrane region" description="Helical" evidence="5">
    <location>
        <begin position="153"/>
        <end position="175"/>
    </location>
</feature>
<dbReference type="GO" id="GO:0016020">
    <property type="term" value="C:membrane"/>
    <property type="evidence" value="ECO:0007669"/>
    <property type="project" value="UniProtKB-SubCell"/>
</dbReference>
<dbReference type="InterPro" id="IPR036259">
    <property type="entry name" value="MFS_trans_sf"/>
</dbReference>
<keyword evidence="2 5" id="KW-0812">Transmembrane</keyword>
<evidence type="ECO:0000313" key="7">
    <source>
        <dbReference type="Proteomes" id="UP000035681"/>
    </source>
</evidence>
<keyword evidence="3 5" id="KW-1133">Transmembrane helix</keyword>
<dbReference type="Pfam" id="PF07690">
    <property type="entry name" value="MFS_1"/>
    <property type="match status" value="1"/>
</dbReference>
<dbReference type="WBParaSite" id="SSTP_0000418400.1">
    <property type="protein sequence ID" value="SSTP_0000418400.1"/>
    <property type="gene ID" value="SSTP_0000418400"/>
</dbReference>
<protein>
    <submittedName>
        <fullName evidence="8 9">MFS domain-containing protein</fullName>
    </submittedName>
</protein>
<dbReference type="Gene3D" id="1.20.1250.20">
    <property type="entry name" value="MFS general substrate transporter like domains"/>
    <property type="match status" value="1"/>
</dbReference>
<dbReference type="STRING" id="6248.A0A0K0E3W4"/>
<dbReference type="PANTHER" id="PTHR24064">
    <property type="entry name" value="SOLUTE CARRIER FAMILY 22 MEMBER"/>
    <property type="match status" value="1"/>
</dbReference>
<dbReference type="GO" id="GO:0022857">
    <property type="term" value="F:transmembrane transporter activity"/>
    <property type="evidence" value="ECO:0007669"/>
    <property type="project" value="InterPro"/>
</dbReference>